<evidence type="ECO:0000256" key="3">
    <source>
        <dbReference type="ARBA" id="ARBA00022679"/>
    </source>
</evidence>
<proteinExistence type="inferred from homology"/>
<dbReference type="InterPro" id="IPR012937">
    <property type="entry name" value="TET5"/>
</dbReference>
<feature type="region of interest" description="Disordered" evidence="5">
    <location>
        <begin position="84"/>
        <end position="123"/>
    </location>
</feature>
<evidence type="ECO:0000256" key="1">
    <source>
        <dbReference type="ARBA" id="ARBA00007631"/>
    </source>
</evidence>
<dbReference type="OrthoDB" id="10065073at2759"/>
<dbReference type="Proteomes" id="UP000663852">
    <property type="component" value="Unassembled WGS sequence"/>
</dbReference>
<evidence type="ECO:0000256" key="5">
    <source>
        <dbReference type="SAM" id="MobiDB-lite"/>
    </source>
</evidence>
<comment type="caution">
    <text evidence="6">The sequence shown here is derived from an EMBL/GenBank/DDBJ whole genome shotgun (WGS) entry which is preliminary data.</text>
</comment>
<dbReference type="GO" id="GO:0003723">
    <property type="term" value="F:RNA binding"/>
    <property type="evidence" value="ECO:0007669"/>
    <property type="project" value="TreeGrafter"/>
</dbReference>
<name>A0A814KX17_ADIRI</name>
<dbReference type="Pfam" id="PF07984">
    <property type="entry name" value="NTP_transf_7"/>
    <property type="match status" value="1"/>
</dbReference>
<comment type="similarity">
    <text evidence="1">Belongs to the TENT family.</text>
</comment>
<evidence type="ECO:0000256" key="4">
    <source>
        <dbReference type="ARBA" id="ARBA00047933"/>
    </source>
</evidence>
<dbReference type="EC" id="2.7.7.19" evidence="2"/>
<protein>
    <recommendedName>
        <fullName evidence="2">polynucleotide adenylyltransferase</fullName>
        <ecNumber evidence="2">2.7.7.19</ecNumber>
    </recommendedName>
</protein>
<dbReference type="PANTHER" id="PTHR12974">
    <property type="entry name" value="PRION-LIKE- Q/N-RICH -DOMAIN-BEARING PROTEIN PROTEIN 44"/>
    <property type="match status" value="1"/>
</dbReference>
<dbReference type="EMBL" id="CAJNOJ010000081">
    <property type="protein sequence ID" value="CAF1057905.1"/>
    <property type="molecule type" value="Genomic_DNA"/>
</dbReference>
<dbReference type="PANTHER" id="PTHR12974:SF36">
    <property type="entry name" value="POLYNUCLEOTIDE ADENYLYLTRANSFERASE"/>
    <property type="match status" value="1"/>
</dbReference>
<evidence type="ECO:0000313" key="6">
    <source>
        <dbReference type="EMBL" id="CAF1057905.1"/>
    </source>
</evidence>
<dbReference type="AlphaFoldDB" id="A0A814KX17"/>
<sequence length="534" mass="61831">MPLYYIPFLCIYISSFTSTLDTDELFLNIKSINIYVTFTQRMSSTDESYSMTCSLPSSLEQTPISSLSAASSYSSLVNYDETSSLDHEQLPQQQQQQHFERKIKKNDTKSDTNTKLTNEYNNINKRSPHSTLLSRHVNRLCSILEDSVEIHGQGNFPALNIVPKDFLIELRRAFHANHVDIRDIRLNGGAASYVLTNDKLFSYTDIDFVFRCDLSSESTWTQIKTTVCECLSQQIPSTSSQLSVSPIIIQAAYVKKIVRVINPSNNDSWALISLYNINGQNIELKFVDRLKRQFQFSVDSFQILLDPLMDYYERISKYQQSINKKQQYYHHDYRASKSNRYPNRYPVIPVECLYGSFDAALTHLNRRQIVTTSPEGIHGGGLLKYCLLLTRGYRPYDNGISSWQLEKLMCSRFFIDFVDVNEQEYKLVSYLSSHFSNDDSAKYRYLLQLSTIIERSTVCLMAHERNLTLTLISQLATEYYYRLCDEYNTYNVTTAEVTVPNSITIDVIYHNELDEWKSLYTPSKIPSQLQQEEN</sequence>
<dbReference type="SMART" id="SM01153">
    <property type="entry name" value="DUF1693"/>
    <property type="match status" value="1"/>
</dbReference>
<reference evidence="6" key="1">
    <citation type="submission" date="2021-02" db="EMBL/GenBank/DDBJ databases">
        <authorList>
            <person name="Nowell W R."/>
        </authorList>
    </citation>
    <scope>NUCLEOTIDE SEQUENCE</scope>
</reference>
<evidence type="ECO:0000313" key="7">
    <source>
        <dbReference type="Proteomes" id="UP000663852"/>
    </source>
</evidence>
<keyword evidence="3" id="KW-0808">Transferase</keyword>
<dbReference type="GO" id="GO:1990817">
    <property type="term" value="F:poly(A) RNA polymerase activity"/>
    <property type="evidence" value="ECO:0007669"/>
    <property type="project" value="UniProtKB-EC"/>
</dbReference>
<dbReference type="GO" id="GO:0048255">
    <property type="term" value="P:mRNA stabilization"/>
    <property type="evidence" value="ECO:0007669"/>
    <property type="project" value="TreeGrafter"/>
</dbReference>
<comment type="catalytic activity">
    <reaction evidence="4">
        <text>RNA(n) + ATP = RNA(n)-3'-adenine ribonucleotide + diphosphate</text>
        <dbReference type="Rhea" id="RHEA:11332"/>
        <dbReference type="Rhea" id="RHEA-COMP:14527"/>
        <dbReference type="Rhea" id="RHEA-COMP:17347"/>
        <dbReference type="ChEBI" id="CHEBI:30616"/>
        <dbReference type="ChEBI" id="CHEBI:33019"/>
        <dbReference type="ChEBI" id="CHEBI:140395"/>
        <dbReference type="ChEBI" id="CHEBI:173115"/>
        <dbReference type="EC" id="2.7.7.19"/>
    </reaction>
    <physiologicalReaction direction="left-to-right" evidence="4">
        <dbReference type="Rhea" id="RHEA:11333"/>
    </physiologicalReaction>
</comment>
<gene>
    <name evidence="6" type="ORF">EDS130_LOCUS17757</name>
</gene>
<evidence type="ECO:0000256" key="2">
    <source>
        <dbReference type="ARBA" id="ARBA00012388"/>
    </source>
</evidence>
<organism evidence="6 7">
    <name type="scientific">Adineta ricciae</name>
    <name type="common">Rotifer</name>
    <dbReference type="NCBI Taxonomy" id="249248"/>
    <lineage>
        <taxon>Eukaryota</taxon>
        <taxon>Metazoa</taxon>
        <taxon>Spiralia</taxon>
        <taxon>Gnathifera</taxon>
        <taxon>Rotifera</taxon>
        <taxon>Eurotatoria</taxon>
        <taxon>Bdelloidea</taxon>
        <taxon>Adinetida</taxon>
        <taxon>Adinetidae</taxon>
        <taxon>Adineta</taxon>
    </lineage>
</organism>
<accession>A0A814KX17</accession>